<comment type="catalytic activity">
    <reaction evidence="8 10">
        <text>dITP + H2O = dIMP + diphosphate + H(+)</text>
        <dbReference type="Rhea" id="RHEA:28342"/>
        <dbReference type="ChEBI" id="CHEBI:15377"/>
        <dbReference type="ChEBI" id="CHEBI:15378"/>
        <dbReference type="ChEBI" id="CHEBI:33019"/>
        <dbReference type="ChEBI" id="CHEBI:61194"/>
        <dbReference type="ChEBI" id="CHEBI:61382"/>
        <dbReference type="EC" id="3.6.1.66"/>
    </reaction>
</comment>
<comment type="catalytic activity">
    <reaction evidence="10">
        <text>ITP + H2O = IMP + diphosphate + H(+)</text>
        <dbReference type="Rhea" id="RHEA:29399"/>
        <dbReference type="ChEBI" id="CHEBI:15377"/>
        <dbReference type="ChEBI" id="CHEBI:15378"/>
        <dbReference type="ChEBI" id="CHEBI:33019"/>
        <dbReference type="ChEBI" id="CHEBI:58053"/>
        <dbReference type="ChEBI" id="CHEBI:61402"/>
        <dbReference type="EC" id="3.6.1.66"/>
    </reaction>
</comment>
<evidence type="ECO:0000256" key="8">
    <source>
        <dbReference type="ARBA" id="ARBA00051875"/>
    </source>
</evidence>
<keyword evidence="3 10" id="KW-0479">Metal-binding</keyword>
<evidence type="ECO:0000256" key="6">
    <source>
        <dbReference type="ARBA" id="ARBA00022842"/>
    </source>
</evidence>
<dbReference type="GO" id="GO:0036222">
    <property type="term" value="F:XTP diphosphatase activity"/>
    <property type="evidence" value="ECO:0007669"/>
    <property type="project" value="UniProtKB-UniRule"/>
</dbReference>
<dbReference type="GO" id="GO:0036220">
    <property type="term" value="F:ITP diphosphatase activity"/>
    <property type="evidence" value="ECO:0007669"/>
    <property type="project" value="UniProtKB-UniRule"/>
</dbReference>
<dbReference type="HAMAP" id="MF_01405">
    <property type="entry name" value="Non_canon_purine_NTPase"/>
    <property type="match status" value="1"/>
</dbReference>
<comment type="caution">
    <text evidence="11">The sequence shown here is derived from an EMBL/GenBank/DDBJ whole genome shotgun (WGS) entry which is preliminary data.</text>
</comment>
<dbReference type="InterPro" id="IPR002637">
    <property type="entry name" value="RdgB/HAM1"/>
</dbReference>
<keyword evidence="12" id="KW-1185">Reference proteome</keyword>
<dbReference type="GO" id="GO:0017111">
    <property type="term" value="F:ribonucleoside triphosphate phosphatase activity"/>
    <property type="evidence" value="ECO:0007669"/>
    <property type="project" value="InterPro"/>
</dbReference>
<protein>
    <recommendedName>
        <fullName evidence="10">dITP/XTP pyrophosphatase</fullName>
        <ecNumber evidence="10">3.6.1.66</ecNumber>
    </recommendedName>
    <alternativeName>
        <fullName evidence="10">Non-canonical purine NTP pyrophosphatase</fullName>
    </alternativeName>
    <alternativeName>
        <fullName evidence="10">Non-standard purine NTP pyrophosphatase</fullName>
    </alternativeName>
    <alternativeName>
        <fullName evidence="10">Nucleoside-triphosphate diphosphatase</fullName>
    </alternativeName>
    <alternativeName>
        <fullName evidence="10">Nucleoside-triphosphate pyrophosphatase</fullName>
        <shortName evidence="10">NTPase</shortName>
    </alternativeName>
</protein>
<dbReference type="Pfam" id="PF01725">
    <property type="entry name" value="Ham1p_like"/>
    <property type="match status" value="1"/>
</dbReference>
<dbReference type="RefSeq" id="WP_068712946.1">
    <property type="nucleotide sequence ID" value="NZ_LSZP01000056.1"/>
</dbReference>
<dbReference type="Proteomes" id="UP000071392">
    <property type="component" value="Unassembled WGS sequence"/>
</dbReference>
<feature type="binding site" evidence="10">
    <location>
        <begin position="203"/>
        <end position="204"/>
    </location>
    <ligand>
        <name>substrate</name>
    </ligand>
</feature>
<keyword evidence="5 10" id="KW-0378">Hydrolase</keyword>
<evidence type="ECO:0000256" key="2">
    <source>
        <dbReference type="ARBA" id="ARBA00011738"/>
    </source>
</evidence>
<evidence type="ECO:0000313" key="11">
    <source>
        <dbReference type="EMBL" id="KXU34440.1"/>
    </source>
</evidence>
<evidence type="ECO:0000256" key="10">
    <source>
        <dbReference type="HAMAP-Rule" id="MF_01405"/>
    </source>
</evidence>
<dbReference type="CDD" id="cd00515">
    <property type="entry name" value="HAM1"/>
    <property type="match status" value="1"/>
</dbReference>
<comment type="catalytic activity">
    <reaction evidence="9 10">
        <text>XTP + H2O = XMP + diphosphate + H(+)</text>
        <dbReference type="Rhea" id="RHEA:28610"/>
        <dbReference type="ChEBI" id="CHEBI:15377"/>
        <dbReference type="ChEBI" id="CHEBI:15378"/>
        <dbReference type="ChEBI" id="CHEBI:33019"/>
        <dbReference type="ChEBI" id="CHEBI:57464"/>
        <dbReference type="ChEBI" id="CHEBI:61314"/>
        <dbReference type="EC" id="3.6.1.66"/>
    </reaction>
</comment>
<keyword evidence="6 10" id="KW-0460">Magnesium</keyword>
<feature type="binding site" evidence="10">
    <location>
        <begin position="175"/>
        <end position="178"/>
    </location>
    <ligand>
        <name>substrate</name>
    </ligand>
</feature>
<dbReference type="GO" id="GO:0009117">
    <property type="term" value="P:nucleotide metabolic process"/>
    <property type="evidence" value="ECO:0007669"/>
    <property type="project" value="UniProtKB-KW"/>
</dbReference>
<comment type="subunit">
    <text evidence="2 10">Homodimer.</text>
</comment>
<dbReference type="FunFam" id="3.90.950.10:FF:000001">
    <property type="entry name" value="dITP/XTP pyrophosphatase"/>
    <property type="match status" value="1"/>
</dbReference>
<dbReference type="AlphaFoldDB" id="A0A139SIY6"/>
<evidence type="ECO:0000313" key="12">
    <source>
        <dbReference type="Proteomes" id="UP000071392"/>
    </source>
</evidence>
<feature type="binding site" evidence="10">
    <location>
        <position position="92"/>
    </location>
    <ligand>
        <name>Mg(2+)</name>
        <dbReference type="ChEBI" id="CHEBI:18420"/>
    </ligand>
</feature>
<dbReference type="OrthoDB" id="9807456at2"/>
<dbReference type="STRING" id="1548208.AXK12_00600"/>
<evidence type="ECO:0000256" key="5">
    <source>
        <dbReference type="ARBA" id="ARBA00022801"/>
    </source>
</evidence>
<dbReference type="SUPFAM" id="SSF52972">
    <property type="entry name" value="ITPase-like"/>
    <property type="match status" value="1"/>
</dbReference>
<dbReference type="GO" id="GO:0000166">
    <property type="term" value="F:nucleotide binding"/>
    <property type="evidence" value="ECO:0007669"/>
    <property type="project" value="UniProtKB-KW"/>
</dbReference>
<comment type="function">
    <text evidence="10">Pyrophosphatase that catalyzes the hydrolysis of nucleoside triphosphates to their monophosphate derivatives, with a high preference for the non-canonical purine nucleotides XTP (xanthosine triphosphate), dITP (deoxyinosine triphosphate) and ITP. Seems to function as a house-cleaning enzyme that removes non-canonical purine nucleotides from the nucleotide pool, thus preventing their incorporation into DNA/RNA and avoiding chromosomal lesions.</text>
</comment>
<keyword evidence="4 10" id="KW-0547">Nucleotide-binding</keyword>
<evidence type="ECO:0000256" key="9">
    <source>
        <dbReference type="ARBA" id="ARBA00052017"/>
    </source>
</evidence>
<proteinExistence type="inferred from homology"/>
<dbReference type="InterPro" id="IPR020922">
    <property type="entry name" value="dITP/XTP_pyrophosphatase"/>
</dbReference>
<dbReference type="InterPro" id="IPR029001">
    <property type="entry name" value="ITPase-like_fam"/>
</dbReference>
<feature type="binding site" evidence="10">
    <location>
        <position position="198"/>
    </location>
    <ligand>
        <name>substrate</name>
    </ligand>
</feature>
<dbReference type="Gene3D" id="3.90.950.10">
    <property type="match status" value="1"/>
</dbReference>
<feature type="binding site" evidence="10">
    <location>
        <position position="93"/>
    </location>
    <ligand>
        <name>substrate</name>
    </ligand>
</feature>
<organism evidence="11 12">
    <name type="scientific">Cephaloticoccus capnophilus</name>
    <dbReference type="NCBI Taxonomy" id="1548208"/>
    <lineage>
        <taxon>Bacteria</taxon>
        <taxon>Pseudomonadati</taxon>
        <taxon>Verrucomicrobiota</taxon>
        <taxon>Opitutia</taxon>
        <taxon>Opitutales</taxon>
        <taxon>Opitutaceae</taxon>
        <taxon>Cephaloticoccus</taxon>
    </lineage>
</organism>
<dbReference type="GO" id="GO:0009146">
    <property type="term" value="P:purine nucleoside triphosphate catabolic process"/>
    <property type="evidence" value="ECO:0007669"/>
    <property type="project" value="UniProtKB-UniRule"/>
</dbReference>
<reference evidence="11 12" key="1">
    <citation type="submission" date="2016-02" db="EMBL/GenBank/DDBJ databases">
        <authorList>
            <person name="Wen L."/>
            <person name="He K."/>
            <person name="Yang H."/>
        </authorList>
    </citation>
    <scope>NUCLEOTIDE SEQUENCE [LARGE SCALE GENOMIC DNA]</scope>
    <source>
        <strain evidence="11 12">CV41</strain>
    </source>
</reference>
<keyword evidence="7 10" id="KW-0546">Nucleotide metabolism</keyword>
<comment type="caution">
    <text evidence="10">Lacks conserved residue(s) required for the propagation of feature annotation.</text>
</comment>
<evidence type="ECO:0000256" key="4">
    <source>
        <dbReference type="ARBA" id="ARBA00022741"/>
    </source>
</evidence>
<evidence type="ECO:0000256" key="1">
    <source>
        <dbReference type="ARBA" id="ARBA00008023"/>
    </source>
</evidence>
<feature type="active site" description="Proton acceptor" evidence="10">
    <location>
        <position position="92"/>
    </location>
</feature>
<name>A0A139SIY6_9BACT</name>
<comment type="similarity">
    <text evidence="1 10">Belongs to the HAM1 NTPase family.</text>
</comment>
<evidence type="ECO:0000256" key="3">
    <source>
        <dbReference type="ARBA" id="ARBA00022723"/>
    </source>
</evidence>
<gene>
    <name evidence="11" type="ORF">AXK12_00600</name>
</gene>
<evidence type="ECO:0000256" key="7">
    <source>
        <dbReference type="ARBA" id="ARBA00023080"/>
    </source>
</evidence>
<feature type="binding site" evidence="10">
    <location>
        <begin position="7"/>
        <end position="12"/>
    </location>
    <ligand>
        <name>substrate</name>
    </ligand>
</feature>
<dbReference type="EMBL" id="LSZP01000056">
    <property type="protein sequence ID" value="KXU34440.1"/>
    <property type="molecule type" value="Genomic_DNA"/>
</dbReference>
<dbReference type="EC" id="3.6.1.66" evidence="10"/>
<accession>A0A139SIY6</accession>
<dbReference type="PANTHER" id="PTHR11067">
    <property type="entry name" value="INOSINE TRIPHOSPHATE PYROPHOSPHATASE/HAM1 PROTEIN"/>
    <property type="match status" value="1"/>
</dbReference>
<dbReference type="GO" id="GO:0005829">
    <property type="term" value="C:cytosol"/>
    <property type="evidence" value="ECO:0007669"/>
    <property type="project" value="TreeGrafter"/>
</dbReference>
<comment type="cofactor">
    <cofactor evidence="10">
        <name>Mg(2+)</name>
        <dbReference type="ChEBI" id="CHEBI:18420"/>
    </cofactor>
    <text evidence="10">Binds 1 Mg(2+) ion per subunit.</text>
</comment>
<sequence>MKLFLATGNAHKVRELGELIAELDLTQQPGLRPRDCAEIRRALTLESAASLGGMPPVAEDTGTFVGNARKKAHALAALLPTDEPDVWALADDSGLCVDALGGAPGVESAYYAGPQADSAANLAKLVAEMRDVPPGQRGAHYVCVLVLCAADGREQVFRGECHGSLALSPRGQGGFGYDPLFIPHGFDKTFGELPASVKHTHSHRRQPVAAAIHALATRACC</sequence>
<dbReference type="GO" id="GO:0046872">
    <property type="term" value="F:metal ion binding"/>
    <property type="evidence" value="ECO:0007669"/>
    <property type="project" value="UniProtKB-KW"/>
</dbReference>
<dbReference type="PANTHER" id="PTHR11067:SF9">
    <property type="entry name" value="INOSINE TRIPHOSPHATE PYROPHOSPHATASE"/>
    <property type="match status" value="1"/>
</dbReference>
<dbReference type="GO" id="GO:0035870">
    <property type="term" value="F:dITP diphosphatase activity"/>
    <property type="evidence" value="ECO:0007669"/>
    <property type="project" value="UniProtKB-UniRule"/>
</dbReference>